<dbReference type="InterPro" id="IPR036318">
    <property type="entry name" value="FAD-bd_PCMH-like_sf"/>
</dbReference>
<dbReference type="Gene3D" id="3.30.390.50">
    <property type="entry name" value="CO dehydrogenase flavoprotein, C-terminal domain"/>
    <property type="match status" value="1"/>
</dbReference>
<evidence type="ECO:0000256" key="2">
    <source>
        <dbReference type="ARBA" id="ARBA00022827"/>
    </source>
</evidence>
<evidence type="ECO:0000313" key="5">
    <source>
        <dbReference type="EMBL" id="GAA4985378.1"/>
    </source>
</evidence>
<keyword evidence="3" id="KW-0560">Oxidoreductase</keyword>
<dbReference type="InterPro" id="IPR016167">
    <property type="entry name" value="FAD-bd_PCMH_sub1"/>
</dbReference>
<dbReference type="Proteomes" id="UP001501195">
    <property type="component" value="Unassembled WGS sequence"/>
</dbReference>
<dbReference type="Gene3D" id="3.30.465.10">
    <property type="match status" value="1"/>
</dbReference>
<evidence type="ECO:0000256" key="1">
    <source>
        <dbReference type="ARBA" id="ARBA00022630"/>
    </source>
</evidence>
<evidence type="ECO:0000313" key="6">
    <source>
        <dbReference type="Proteomes" id="UP001501195"/>
    </source>
</evidence>
<keyword evidence="1" id="KW-0285">Flavoprotein</keyword>
<evidence type="ECO:0000259" key="4">
    <source>
        <dbReference type="PROSITE" id="PS51387"/>
    </source>
</evidence>
<feature type="domain" description="FAD-binding PCMH-type" evidence="4">
    <location>
        <begin position="1"/>
        <end position="181"/>
    </location>
</feature>
<dbReference type="Pfam" id="PF00941">
    <property type="entry name" value="FAD_binding_5"/>
    <property type="match status" value="1"/>
</dbReference>
<dbReference type="SUPFAM" id="SSF55447">
    <property type="entry name" value="CO dehydrogenase flavoprotein C-terminal domain-like"/>
    <property type="match status" value="1"/>
</dbReference>
<evidence type="ECO:0000256" key="3">
    <source>
        <dbReference type="ARBA" id="ARBA00023002"/>
    </source>
</evidence>
<comment type="caution">
    <text evidence="5">The sequence shown here is derived from an EMBL/GenBank/DDBJ whole genome shotgun (WGS) entry which is preliminary data.</text>
</comment>
<dbReference type="PANTHER" id="PTHR42659">
    <property type="entry name" value="XANTHINE DEHYDROGENASE SUBUNIT C-RELATED"/>
    <property type="match status" value="1"/>
</dbReference>
<dbReference type="SUPFAM" id="SSF56176">
    <property type="entry name" value="FAD-binding/transporter-associated domain-like"/>
    <property type="match status" value="1"/>
</dbReference>
<dbReference type="InterPro" id="IPR002346">
    <property type="entry name" value="Mopterin_DH_FAD-bd"/>
</dbReference>
<proteinExistence type="predicted"/>
<dbReference type="InterPro" id="IPR051312">
    <property type="entry name" value="Diverse_Substr_Oxidored"/>
</dbReference>
<dbReference type="PANTHER" id="PTHR42659:SF2">
    <property type="entry name" value="XANTHINE DEHYDROGENASE SUBUNIT C-RELATED"/>
    <property type="match status" value="1"/>
</dbReference>
<accession>A0ABP9I1T5</accession>
<keyword evidence="2" id="KW-0274">FAD</keyword>
<dbReference type="Pfam" id="PF03450">
    <property type="entry name" value="CO_deh_flav_C"/>
    <property type="match status" value="1"/>
</dbReference>
<dbReference type="RefSeq" id="WP_345712954.1">
    <property type="nucleotide sequence ID" value="NZ_BAABIL010000396.1"/>
</dbReference>
<gene>
    <name evidence="5" type="ORF">GCM10023225_25270</name>
</gene>
<dbReference type="InterPro" id="IPR016166">
    <property type="entry name" value="FAD-bd_PCMH"/>
</dbReference>
<reference evidence="6" key="1">
    <citation type="journal article" date="2019" name="Int. J. Syst. Evol. Microbiol.">
        <title>The Global Catalogue of Microorganisms (GCM) 10K type strain sequencing project: providing services to taxonomists for standard genome sequencing and annotation.</title>
        <authorList>
            <consortium name="The Broad Institute Genomics Platform"/>
            <consortium name="The Broad Institute Genome Sequencing Center for Infectious Disease"/>
            <person name="Wu L."/>
            <person name="Ma J."/>
        </authorList>
    </citation>
    <scope>NUCLEOTIDE SEQUENCE [LARGE SCALE GENOMIC DNA]</scope>
    <source>
        <strain evidence="6">JCM 18126</strain>
    </source>
</reference>
<protein>
    <submittedName>
        <fullName evidence="5">Xanthine dehydrogenase family protein subunit M</fullName>
    </submittedName>
</protein>
<dbReference type="SMART" id="SM01092">
    <property type="entry name" value="CO_deh_flav_C"/>
    <property type="match status" value="1"/>
</dbReference>
<dbReference type="Gene3D" id="3.30.43.10">
    <property type="entry name" value="Uridine Diphospho-n-acetylenolpyruvylglucosamine Reductase, domain 2"/>
    <property type="match status" value="1"/>
</dbReference>
<dbReference type="InterPro" id="IPR016169">
    <property type="entry name" value="FAD-bd_PCMH_sub2"/>
</dbReference>
<dbReference type="InterPro" id="IPR005107">
    <property type="entry name" value="CO_DH_flav_C"/>
</dbReference>
<sequence>MKSPSFGYVAPASTADVVDALTTGSAAPGGAVVLAGGQSLLVELHHRRVRPALVVDLGRVGDLGGLAVAGGELHVGALARHRDAERPGAAPGPLGRLLPRVAEHVAHPPVRARGTIAGSLAWGHPAAEWGAVAVALDARVDLRGAGGGRSVAAADWFRGPHRTARRPDELVTALRLPLPPAGAGVGFVEHRRTAASYAGVAVVAVLELEGPVVTSARLGVVGAADRPERAAAAEGFLRGAEAGEAAFARAGELAARDADPVDEPHQPADHRRHLVGVLVRRALGRALADRRSTDEEEDA</sequence>
<keyword evidence="6" id="KW-1185">Reference proteome</keyword>
<organism evidence="5 6">
    <name type="scientific">Kineococcus glutinatus</name>
    <dbReference type="NCBI Taxonomy" id="1070872"/>
    <lineage>
        <taxon>Bacteria</taxon>
        <taxon>Bacillati</taxon>
        <taxon>Actinomycetota</taxon>
        <taxon>Actinomycetes</taxon>
        <taxon>Kineosporiales</taxon>
        <taxon>Kineosporiaceae</taxon>
        <taxon>Kineococcus</taxon>
    </lineage>
</organism>
<dbReference type="InterPro" id="IPR036683">
    <property type="entry name" value="CO_DH_flav_C_dom_sf"/>
</dbReference>
<name>A0ABP9I1T5_9ACTN</name>
<dbReference type="PROSITE" id="PS51387">
    <property type="entry name" value="FAD_PCMH"/>
    <property type="match status" value="1"/>
</dbReference>
<dbReference type="EMBL" id="BAABIL010000396">
    <property type="protein sequence ID" value="GAA4985378.1"/>
    <property type="molecule type" value="Genomic_DNA"/>
</dbReference>